<evidence type="ECO:0000313" key="4">
    <source>
        <dbReference type="EMBL" id="MFF0456437.1"/>
    </source>
</evidence>
<keyword evidence="5" id="KW-1185">Reference proteome</keyword>
<dbReference type="SUPFAM" id="SSF56529">
    <property type="entry name" value="FAH"/>
    <property type="match status" value="1"/>
</dbReference>
<reference evidence="4 5" key="1">
    <citation type="submission" date="2024-10" db="EMBL/GenBank/DDBJ databases">
        <title>The Natural Products Discovery Center: Release of the First 8490 Sequenced Strains for Exploring Actinobacteria Biosynthetic Diversity.</title>
        <authorList>
            <person name="Kalkreuter E."/>
            <person name="Kautsar S.A."/>
            <person name="Yang D."/>
            <person name="Bader C.D."/>
            <person name="Teijaro C.N."/>
            <person name="Fluegel L."/>
            <person name="Davis C.M."/>
            <person name="Simpson J.R."/>
            <person name="Lauterbach L."/>
            <person name="Steele A.D."/>
            <person name="Gui C."/>
            <person name="Meng S."/>
            <person name="Li G."/>
            <person name="Viehrig K."/>
            <person name="Ye F."/>
            <person name="Su P."/>
            <person name="Kiefer A.F."/>
            <person name="Nichols A."/>
            <person name="Cepeda A.J."/>
            <person name="Yan W."/>
            <person name="Fan B."/>
            <person name="Jiang Y."/>
            <person name="Adhikari A."/>
            <person name="Zheng C.-J."/>
            <person name="Schuster L."/>
            <person name="Cowan T.M."/>
            <person name="Smanski M.J."/>
            <person name="Chevrette M.G."/>
            <person name="De Carvalho L.P.S."/>
            <person name="Shen B."/>
        </authorList>
    </citation>
    <scope>NUCLEOTIDE SEQUENCE [LARGE SCALE GENOMIC DNA]</scope>
    <source>
        <strain evidence="4 5">NPDC004550</strain>
    </source>
</reference>
<gene>
    <name evidence="4" type="ORF">ACFYTH_23995</name>
</gene>
<keyword evidence="2" id="KW-0479">Metal-binding</keyword>
<dbReference type="InterPro" id="IPR051121">
    <property type="entry name" value="FAH"/>
</dbReference>
<sequence length="283" mass="30231">MAYATYETHGLRRVGVVDGDALIPLAGLSEIGSATTSQVLAEAPRLVADRTPIADVRLLPVVPRPAKIFCVGLNYREHVTETERELPTYPVLFPKFASSLVGANDDIVAPAESQQIDYEGELAVVIGRAGRRIAEADAADHILGYTVANDITMRDFQYKTHQWMQGKAWDASTPLGPYLVTPEEVDVSHAGIRTVVGGVTVQESDLSMLIFSIPTLIATISTFTALEPGDLILTGTPGGVGYRRDPQLFLGDGDQVSVEIDGVGVLRSTVRAEITASTTGAGR</sequence>
<dbReference type="Gene3D" id="3.90.850.10">
    <property type="entry name" value="Fumarylacetoacetase-like, C-terminal domain"/>
    <property type="match status" value="1"/>
</dbReference>
<dbReference type="InterPro" id="IPR011234">
    <property type="entry name" value="Fumarylacetoacetase-like_C"/>
</dbReference>
<comment type="caution">
    <text evidence="4">The sequence shown here is derived from an EMBL/GenBank/DDBJ whole genome shotgun (WGS) entry which is preliminary data.</text>
</comment>
<dbReference type="Pfam" id="PF01557">
    <property type="entry name" value="FAA_hydrolase"/>
    <property type="match status" value="1"/>
</dbReference>
<evidence type="ECO:0000313" key="5">
    <source>
        <dbReference type="Proteomes" id="UP001601521"/>
    </source>
</evidence>
<dbReference type="EMBL" id="JBIALX010000010">
    <property type="protein sequence ID" value="MFF0456437.1"/>
    <property type="molecule type" value="Genomic_DNA"/>
</dbReference>
<comment type="similarity">
    <text evidence="1">Belongs to the FAH family.</text>
</comment>
<feature type="domain" description="Fumarylacetoacetase-like C-terminal" evidence="3">
    <location>
        <begin position="67"/>
        <end position="271"/>
    </location>
</feature>
<proteinExistence type="inferred from homology"/>
<evidence type="ECO:0000256" key="2">
    <source>
        <dbReference type="ARBA" id="ARBA00022723"/>
    </source>
</evidence>
<protein>
    <submittedName>
        <fullName evidence="4">Fumarylacetoacetate hydrolase family protein</fullName>
    </submittedName>
</protein>
<dbReference type="Proteomes" id="UP001601521">
    <property type="component" value="Unassembled WGS sequence"/>
</dbReference>
<evidence type="ECO:0000259" key="3">
    <source>
        <dbReference type="Pfam" id="PF01557"/>
    </source>
</evidence>
<accession>A0ABW6NNU4</accession>
<name>A0ABW6NNU4_9NOCA</name>
<evidence type="ECO:0000256" key="1">
    <source>
        <dbReference type="ARBA" id="ARBA00010211"/>
    </source>
</evidence>
<dbReference type="InterPro" id="IPR036663">
    <property type="entry name" value="Fumarylacetoacetase_C_sf"/>
</dbReference>
<dbReference type="GO" id="GO:0016787">
    <property type="term" value="F:hydrolase activity"/>
    <property type="evidence" value="ECO:0007669"/>
    <property type="project" value="UniProtKB-KW"/>
</dbReference>
<keyword evidence="4" id="KW-0378">Hydrolase</keyword>
<organism evidence="4 5">
    <name type="scientific">Nocardia africana</name>
    <dbReference type="NCBI Taxonomy" id="134964"/>
    <lineage>
        <taxon>Bacteria</taxon>
        <taxon>Bacillati</taxon>
        <taxon>Actinomycetota</taxon>
        <taxon>Actinomycetes</taxon>
        <taxon>Mycobacteriales</taxon>
        <taxon>Nocardiaceae</taxon>
        <taxon>Nocardia</taxon>
    </lineage>
</organism>
<dbReference type="PANTHER" id="PTHR42796">
    <property type="entry name" value="FUMARYLACETOACETATE HYDROLASE DOMAIN-CONTAINING PROTEIN 2A-RELATED"/>
    <property type="match status" value="1"/>
</dbReference>
<dbReference type="RefSeq" id="WP_387253324.1">
    <property type="nucleotide sequence ID" value="NZ_JBIALX010000010.1"/>
</dbReference>
<dbReference type="PANTHER" id="PTHR42796:SF4">
    <property type="entry name" value="FUMARYLACETOACETATE HYDROLASE DOMAIN-CONTAINING PROTEIN 2A"/>
    <property type="match status" value="1"/>
</dbReference>